<accession>A0A378RLM8</accession>
<dbReference type="GO" id="GO:0005886">
    <property type="term" value="C:plasma membrane"/>
    <property type="evidence" value="ECO:0007669"/>
    <property type="project" value="TreeGrafter"/>
</dbReference>
<keyword evidence="5 7" id="KW-0129">CBS domain</keyword>
<evidence type="ECO:0000256" key="5">
    <source>
        <dbReference type="ARBA" id="ARBA00023122"/>
    </source>
</evidence>
<evidence type="ECO:0000256" key="3">
    <source>
        <dbReference type="ARBA" id="ARBA00022737"/>
    </source>
</evidence>
<keyword evidence="13" id="KW-1185">Reference proteome</keyword>
<dbReference type="InterPro" id="IPR000644">
    <property type="entry name" value="CBS_dom"/>
</dbReference>
<dbReference type="CDD" id="cd04590">
    <property type="entry name" value="CBS_pair_CorC_HlyC_assoc"/>
    <property type="match status" value="1"/>
</dbReference>
<keyword evidence="3" id="KW-0677">Repeat</keyword>
<dbReference type="SUPFAM" id="SSF54631">
    <property type="entry name" value="CBS-domain pair"/>
    <property type="match status" value="1"/>
</dbReference>
<reference evidence="12 13" key="1">
    <citation type="submission" date="2018-06" db="EMBL/GenBank/DDBJ databases">
        <authorList>
            <consortium name="Pathogen Informatics"/>
            <person name="Doyle S."/>
        </authorList>
    </citation>
    <scope>NUCLEOTIDE SEQUENCE [LARGE SCALE GENOMIC DNA]</scope>
    <source>
        <strain evidence="12 13">NCTC11179</strain>
    </source>
</reference>
<evidence type="ECO:0000256" key="6">
    <source>
        <dbReference type="ARBA" id="ARBA00023136"/>
    </source>
</evidence>
<evidence type="ECO:0000256" key="1">
    <source>
        <dbReference type="ARBA" id="ARBA00004141"/>
    </source>
</evidence>
<dbReference type="PROSITE" id="PS51371">
    <property type="entry name" value="CBS"/>
    <property type="match status" value="1"/>
</dbReference>
<comment type="subcellular location">
    <subcellularLocation>
        <location evidence="1">Membrane</location>
        <topology evidence="1">Multi-pass membrane protein</topology>
    </subcellularLocation>
</comment>
<name>A0A378RLM8_MYROD</name>
<dbReference type="PANTHER" id="PTHR22777:SF4">
    <property type="entry name" value="UPF0053 PROTEIN SLL1254"/>
    <property type="match status" value="1"/>
</dbReference>
<evidence type="ECO:0000313" key="13">
    <source>
        <dbReference type="Proteomes" id="UP000255024"/>
    </source>
</evidence>
<evidence type="ECO:0000313" key="12">
    <source>
        <dbReference type="EMBL" id="STZ27884.1"/>
    </source>
</evidence>
<keyword evidence="4 8" id="KW-1133">Transmembrane helix</keyword>
<evidence type="ECO:0000259" key="11">
    <source>
        <dbReference type="PROSITE" id="PS51846"/>
    </source>
</evidence>
<feature type="transmembrane region" description="Helical" evidence="9">
    <location>
        <begin position="119"/>
        <end position="144"/>
    </location>
</feature>
<sequence>MTLLLIYLFLALTVSFICSIAEAVLLSTPLAFLHSKSDQGDTKAKALIHMKKDIDKPLSAILSLNTIAHTVGAAGVGAQATAVFGEAYFGVISALLTLLILVLTEIIPKTLGANYYKSLYGSTATTISSMVVFCYPLVLLSSFLTKRLSKKQQESSISREELASLASIGEQEGILEGKETKIIQNLIQLKDVSVSAIFTPRIMMIHADEELRLQEFLANKELLHFSRIPIYSGQTENIVGYVLRDLIFEHLADDQFDIQLKDLKRNILQFNERTSVLEAWSRLTEKHEHIAIITNEYGEVQGLLTLEDILETLLGFEIVDEKDKIVDLRQYAEERWKSKQRKYQFIENHKNVEE</sequence>
<dbReference type="Gene3D" id="3.10.580.10">
    <property type="entry name" value="CBS-domain"/>
    <property type="match status" value="1"/>
</dbReference>
<evidence type="ECO:0000256" key="9">
    <source>
        <dbReference type="SAM" id="Phobius"/>
    </source>
</evidence>
<dbReference type="Proteomes" id="UP000255024">
    <property type="component" value="Unassembled WGS sequence"/>
</dbReference>
<evidence type="ECO:0000256" key="8">
    <source>
        <dbReference type="PROSITE-ProRule" id="PRU01193"/>
    </source>
</evidence>
<keyword evidence="2 8" id="KW-0812">Transmembrane</keyword>
<dbReference type="InterPro" id="IPR044751">
    <property type="entry name" value="Ion_transp-like_CBS"/>
</dbReference>
<organism evidence="12 13">
    <name type="scientific">Myroides odoratus</name>
    <name type="common">Flavobacterium odoratum</name>
    <dbReference type="NCBI Taxonomy" id="256"/>
    <lineage>
        <taxon>Bacteria</taxon>
        <taxon>Pseudomonadati</taxon>
        <taxon>Bacteroidota</taxon>
        <taxon>Flavobacteriia</taxon>
        <taxon>Flavobacteriales</taxon>
        <taxon>Flavobacteriaceae</taxon>
        <taxon>Myroides</taxon>
    </lineage>
</organism>
<evidence type="ECO:0000256" key="7">
    <source>
        <dbReference type="PROSITE-ProRule" id="PRU00703"/>
    </source>
</evidence>
<evidence type="ECO:0000256" key="2">
    <source>
        <dbReference type="ARBA" id="ARBA00022692"/>
    </source>
</evidence>
<dbReference type="PANTHER" id="PTHR22777">
    <property type="entry name" value="HEMOLYSIN-RELATED"/>
    <property type="match status" value="1"/>
</dbReference>
<protein>
    <submittedName>
        <fullName evidence="12">Mg2+ and Co2+ transporter CorB</fullName>
    </submittedName>
</protein>
<dbReference type="PROSITE" id="PS51846">
    <property type="entry name" value="CNNM"/>
    <property type="match status" value="1"/>
</dbReference>
<feature type="domain" description="CNNM transmembrane" evidence="11">
    <location>
        <begin position="1"/>
        <end position="179"/>
    </location>
</feature>
<dbReference type="RefSeq" id="WP_115090736.1">
    <property type="nucleotide sequence ID" value="NZ_CP068107.1"/>
</dbReference>
<proteinExistence type="predicted"/>
<feature type="domain" description="CBS" evidence="10">
    <location>
        <begin position="263"/>
        <end position="321"/>
    </location>
</feature>
<gene>
    <name evidence="12" type="ORF">NCTC11179_01421</name>
</gene>
<dbReference type="InterPro" id="IPR002550">
    <property type="entry name" value="CNNM"/>
</dbReference>
<dbReference type="InterPro" id="IPR046342">
    <property type="entry name" value="CBS_dom_sf"/>
</dbReference>
<dbReference type="EMBL" id="UGQL01000001">
    <property type="protein sequence ID" value="STZ27884.1"/>
    <property type="molecule type" value="Genomic_DNA"/>
</dbReference>
<dbReference type="Pfam" id="PF00571">
    <property type="entry name" value="CBS"/>
    <property type="match status" value="1"/>
</dbReference>
<keyword evidence="6 8" id="KW-0472">Membrane</keyword>
<evidence type="ECO:0000256" key="4">
    <source>
        <dbReference type="ARBA" id="ARBA00022989"/>
    </source>
</evidence>
<feature type="transmembrane region" description="Helical" evidence="9">
    <location>
        <begin position="87"/>
        <end position="107"/>
    </location>
</feature>
<evidence type="ECO:0000259" key="10">
    <source>
        <dbReference type="PROSITE" id="PS51371"/>
    </source>
</evidence>
<dbReference type="AlphaFoldDB" id="A0A378RLM8"/>
<dbReference type="Pfam" id="PF01595">
    <property type="entry name" value="CNNM"/>
    <property type="match status" value="1"/>
</dbReference>